<organism evidence="7 8">
    <name type="scientific">Undibacterium parvum</name>
    <dbReference type="NCBI Taxonomy" id="401471"/>
    <lineage>
        <taxon>Bacteria</taxon>
        <taxon>Pseudomonadati</taxon>
        <taxon>Pseudomonadota</taxon>
        <taxon>Betaproteobacteria</taxon>
        <taxon>Burkholderiales</taxon>
        <taxon>Oxalobacteraceae</taxon>
        <taxon>Undibacterium</taxon>
    </lineage>
</organism>
<keyword evidence="8" id="KW-1185">Reference proteome</keyword>
<name>A0A3Q9BPB1_9BURK</name>
<dbReference type="AlphaFoldDB" id="A0A3Q9BPB1"/>
<evidence type="ECO:0000256" key="1">
    <source>
        <dbReference type="ARBA" id="ARBA00007749"/>
    </source>
</evidence>
<feature type="domain" description="Metallo-beta-lactamase" evidence="6">
    <location>
        <begin position="66"/>
        <end position="289"/>
    </location>
</feature>
<evidence type="ECO:0000256" key="5">
    <source>
        <dbReference type="SAM" id="SignalP"/>
    </source>
</evidence>
<keyword evidence="3 7" id="KW-0378">Hydrolase</keyword>
<dbReference type="InterPro" id="IPR051013">
    <property type="entry name" value="MBL_superfamily_lactonases"/>
</dbReference>
<evidence type="ECO:0000256" key="3">
    <source>
        <dbReference type="ARBA" id="ARBA00022801"/>
    </source>
</evidence>
<keyword evidence="5" id="KW-0732">Signal</keyword>
<feature type="chain" id="PRO_5018610252" evidence="5">
    <location>
        <begin position="24"/>
        <end position="305"/>
    </location>
</feature>
<keyword evidence="4" id="KW-0862">Zinc</keyword>
<protein>
    <submittedName>
        <fullName evidence="7">MBL fold metallo-hydrolase</fullName>
    </submittedName>
</protein>
<dbReference type="SMART" id="SM00849">
    <property type="entry name" value="Lactamase_B"/>
    <property type="match status" value="1"/>
</dbReference>
<dbReference type="Pfam" id="PF00753">
    <property type="entry name" value="Lactamase_B"/>
    <property type="match status" value="1"/>
</dbReference>
<dbReference type="Proteomes" id="UP000275663">
    <property type="component" value="Chromosome"/>
</dbReference>
<sequence>MQRPIMRIFISIILFSFSLFATAQESLTPAQSKPDIGFSIIKTGKISVLEGLLKPGGSFLHKIDTNFSAFLIKHHDDYLLFDTGLGSQIDAQYDQEMPYWQRPFFSYDKTIIPASEQLRAAAYPSIKHVILSHSHWDHAGALGDFPEAIISVSADEMANITKPTTGAGGTWASQVSAKDIRWNSIVFQARPYKGYEKSLDLYQDGSIVLVPMAGHTAGSIGMFVTLDSGVCYFFIGDVAWTVDALKAGAAKFWAAGMIVDQHAHETQKSIQRVRTVMQDYPATVIVPAHDSQVQKLLGYFPDWIK</sequence>
<evidence type="ECO:0000259" key="6">
    <source>
        <dbReference type="SMART" id="SM00849"/>
    </source>
</evidence>
<gene>
    <name evidence="7" type="ORF">EJN92_05250</name>
</gene>
<evidence type="ECO:0000256" key="2">
    <source>
        <dbReference type="ARBA" id="ARBA00022723"/>
    </source>
</evidence>
<dbReference type="CDD" id="cd07730">
    <property type="entry name" value="metallo-hydrolase-like_MBL-fold"/>
    <property type="match status" value="1"/>
</dbReference>
<dbReference type="PANTHER" id="PTHR42978:SF3">
    <property type="entry name" value="BLR3078 PROTEIN"/>
    <property type="match status" value="1"/>
</dbReference>
<dbReference type="EMBL" id="CP034464">
    <property type="protein sequence ID" value="AZP11455.1"/>
    <property type="molecule type" value="Genomic_DNA"/>
</dbReference>
<dbReference type="GO" id="GO:0016787">
    <property type="term" value="F:hydrolase activity"/>
    <property type="evidence" value="ECO:0007669"/>
    <property type="project" value="UniProtKB-KW"/>
</dbReference>
<dbReference type="RefSeq" id="WP_126126843.1">
    <property type="nucleotide sequence ID" value="NZ_CP034464.1"/>
</dbReference>
<evidence type="ECO:0000313" key="7">
    <source>
        <dbReference type="EMBL" id="AZP11455.1"/>
    </source>
</evidence>
<dbReference type="GO" id="GO:0046872">
    <property type="term" value="F:metal ion binding"/>
    <property type="evidence" value="ECO:0007669"/>
    <property type="project" value="UniProtKB-KW"/>
</dbReference>
<evidence type="ECO:0000313" key="8">
    <source>
        <dbReference type="Proteomes" id="UP000275663"/>
    </source>
</evidence>
<evidence type="ECO:0000256" key="4">
    <source>
        <dbReference type="ARBA" id="ARBA00022833"/>
    </source>
</evidence>
<dbReference type="PANTHER" id="PTHR42978">
    <property type="entry name" value="QUORUM-QUENCHING LACTONASE YTNP-RELATED-RELATED"/>
    <property type="match status" value="1"/>
</dbReference>
<dbReference type="InterPro" id="IPR036866">
    <property type="entry name" value="RibonucZ/Hydroxyglut_hydro"/>
</dbReference>
<comment type="similarity">
    <text evidence="1">Belongs to the metallo-beta-lactamase superfamily.</text>
</comment>
<dbReference type="InterPro" id="IPR001279">
    <property type="entry name" value="Metallo-B-lactamas"/>
</dbReference>
<reference evidence="7 8" key="1">
    <citation type="journal article" date="2011" name="Int. J. Syst. Evol. Microbiol.">
        <title>Description of Undibacterium oligocarboniphilum sp. nov., isolated from purified water, and Undibacterium pigrum strain CCUG 49012 as the type strain of Undibacterium parvum sp. nov., and emended descriptions of the genus Undibacterium and the species Undibacterium pigrum.</title>
        <authorList>
            <person name="Eder W."/>
            <person name="Wanner G."/>
            <person name="Ludwig W."/>
            <person name="Busse H.J."/>
            <person name="Ziemke-Kageler F."/>
            <person name="Lang E."/>
        </authorList>
    </citation>
    <scope>NUCLEOTIDE SEQUENCE [LARGE SCALE GENOMIC DNA]</scope>
    <source>
        <strain evidence="7 8">DSM 23061</strain>
    </source>
</reference>
<accession>A0A3Q9BPB1</accession>
<feature type="signal peptide" evidence="5">
    <location>
        <begin position="1"/>
        <end position="23"/>
    </location>
</feature>
<keyword evidence="2" id="KW-0479">Metal-binding</keyword>
<dbReference type="KEGG" id="upv:EJN92_05250"/>
<proteinExistence type="inferred from homology"/>
<dbReference type="Gene3D" id="3.60.15.10">
    <property type="entry name" value="Ribonuclease Z/Hydroxyacylglutathione hydrolase-like"/>
    <property type="match status" value="1"/>
</dbReference>
<dbReference type="SUPFAM" id="SSF56281">
    <property type="entry name" value="Metallo-hydrolase/oxidoreductase"/>
    <property type="match status" value="1"/>
</dbReference>